<dbReference type="Proteomes" id="UP001562065">
    <property type="component" value="Unassembled WGS sequence"/>
</dbReference>
<dbReference type="RefSeq" id="WP_369454838.1">
    <property type="nucleotide sequence ID" value="NZ_JBGCUO010000001.1"/>
</dbReference>
<dbReference type="InterPro" id="IPR021771">
    <property type="entry name" value="Triacylglycerol_lipase_N"/>
</dbReference>
<dbReference type="CDD" id="cd07206">
    <property type="entry name" value="Pat_TGL3-4-5_SDP1"/>
    <property type="match status" value="1"/>
</dbReference>
<dbReference type="InterPro" id="IPR002641">
    <property type="entry name" value="PNPLA_dom"/>
</dbReference>
<evidence type="ECO:0000259" key="5">
    <source>
        <dbReference type="PROSITE" id="PS51635"/>
    </source>
</evidence>
<dbReference type="InterPro" id="IPR050301">
    <property type="entry name" value="NTE"/>
</dbReference>
<feature type="domain" description="PNPLA" evidence="5">
    <location>
        <begin position="145"/>
        <end position="331"/>
    </location>
</feature>
<evidence type="ECO:0000256" key="1">
    <source>
        <dbReference type="ARBA" id="ARBA00022801"/>
    </source>
</evidence>
<dbReference type="Pfam" id="PF11815">
    <property type="entry name" value="DUF3336"/>
    <property type="match status" value="1"/>
</dbReference>
<evidence type="ECO:0000313" key="7">
    <source>
        <dbReference type="Proteomes" id="UP001562065"/>
    </source>
</evidence>
<dbReference type="Gene3D" id="3.40.1090.10">
    <property type="entry name" value="Cytosolic phospholipase A2 catalytic domain"/>
    <property type="match status" value="2"/>
</dbReference>
<protein>
    <submittedName>
        <fullName evidence="6">DUF3336 domain-containing protein</fullName>
    </submittedName>
</protein>
<reference evidence="6 7" key="1">
    <citation type="submission" date="2024-07" db="EMBL/GenBank/DDBJ databases">
        <authorList>
            <person name="Ren Q."/>
        </authorList>
    </citation>
    <scope>NUCLEOTIDE SEQUENCE [LARGE SCALE GENOMIC DNA]</scope>
    <source>
        <strain evidence="6 7">REN37</strain>
    </source>
</reference>
<evidence type="ECO:0000256" key="2">
    <source>
        <dbReference type="ARBA" id="ARBA00022963"/>
    </source>
</evidence>
<keyword evidence="2 4" id="KW-0442">Lipid degradation</keyword>
<feature type="active site" description="Proton acceptor" evidence="4">
    <location>
        <position position="318"/>
    </location>
</feature>
<dbReference type="SUPFAM" id="SSF52151">
    <property type="entry name" value="FabD/lysophospholipase-like"/>
    <property type="match status" value="1"/>
</dbReference>
<dbReference type="PANTHER" id="PTHR14226:SF10">
    <property type="entry name" value="TRIACYLGLYCEROL LIPASE 4-RELATED"/>
    <property type="match status" value="1"/>
</dbReference>
<accession>A0ABV4AGM7</accession>
<dbReference type="PANTHER" id="PTHR14226">
    <property type="entry name" value="NEUROPATHY TARGET ESTERASE/SWISS CHEESE D.MELANOGASTER"/>
    <property type="match status" value="1"/>
</dbReference>
<keyword evidence="1 4" id="KW-0378">Hydrolase</keyword>
<feature type="short sequence motif" description="GXSXG" evidence="4">
    <location>
        <begin position="176"/>
        <end position="180"/>
    </location>
</feature>
<proteinExistence type="predicted"/>
<evidence type="ECO:0000256" key="3">
    <source>
        <dbReference type="ARBA" id="ARBA00023098"/>
    </source>
</evidence>
<dbReference type="PROSITE" id="PS51635">
    <property type="entry name" value="PNPLA"/>
    <property type="match status" value="1"/>
</dbReference>
<dbReference type="Pfam" id="PF01734">
    <property type="entry name" value="Patatin"/>
    <property type="match status" value="1"/>
</dbReference>
<dbReference type="InterPro" id="IPR016035">
    <property type="entry name" value="Acyl_Trfase/lysoPLipase"/>
</dbReference>
<sequence>MKRKLKQLDRDMARAANYAEWREAGREHDRLSGADGWKAEDASPHYDYLLIRRRLTQIRDARRTGKVRDLVFHLHEGLHGNLGNLSDPLLYQHCKVGTKYLIEEYLDEVCAALNELCDQDDPALPFEDKLAFFETTGSAFGQSALMLSGGAALGLFHIGVCKALWEQQLLPQVISGSSAGSIIAAVVGTHSDDALAEKLRPENLYLNAFRYVGWRGLLRGTPFLDGDHLEACLDENIPDLTFEEAYRLTGREINIPVSPYDRHQHARLLNWRTSPNVLIRKASRASCAIPGVYPAVSLWAKNVDGEKVPYIPGRKFVDGSIKDDLPIKRLARLYGINHSIVSQTNPHVVPFLSRNADTRRTLPVLTDWLVRNAAMNAGYGLDLLIRRVGSNDVALVLDKARSVLSQNYIGDINLIPPRRPLGLLRVLANPSVDDVRRYVRLGEQVSWPQMSRIHNTTRISRTFRDCNARLAQIKARRLKRAHLSLVPAGATS</sequence>
<gene>
    <name evidence="6" type="ORF">AB5I84_05420</name>
</gene>
<keyword evidence="7" id="KW-1185">Reference proteome</keyword>
<dbReference type="EMBL" id="JBGCUO010000001">
    <property type="protein sequence ID" value="MEY1661587.1"/>
    <property type="molecule type" value="Genomic_DNA"/>
</dbReference>
<organism evidence="6 7">
    <name type="scientific">Isoalcanivorax beigongshangi</name>
    <dbReference type="NCBI Taxonomy" id="3238810"/>
    <lineage>
        <taxon>Bacteria</taxon>
        <taxon>Pseudomonadati</taxon>
        <taxon>Pseudomonadota</taxon>
        <taxon>Gammaproteobacteria</taxon>
        <taxon>Oceanospirillales</taxon>
        <taxon>Alcanivoracaceae</taxon>
        <taxon>Isoalcanivorax</taxon>
    </lineage>
</organism>
<comment type="caution">
    <text evidence="6">The sequence shown here is derived from an EMBL/GenBank/DDBJ whole genome shotgun (WGS) entry which is preliminary data.</text>
</comment>
<evidence type="ECO:0000313" key="6">
    <source>
        <dbReference type="EMBL" id="MEY1661587.1"/>
    </source>
</evidence>
<keyword evidence="3 4" id="KW-0443">Lipid metabolism</keyword>
<comment type="caution">
    <text evidence="4">Lacks conserved residue(s) required for the propagation of feature annotation.</text>
</comment>
<name>A0ABV4AGM7_9GAMM</name>
<evidence type="ECO:0000256" key="4">
    <source>
        <dbReference type="PROSITE-ProRule" id="PRU01161"/>
    </source>
</evidence>
<feature type="active site" description="Nucleophile" evidence="4">
    <location>
        <position position="178"/>
    </location>
</feature>